<keyword evidence="2 5" id="KW-0802">TPR repeat</keyword>
<dbReference type="GO" id="GO:0101031">
    <property type="term" value="C:protein folding chaperone complex"/>
    <property type="evidence" value="ECO:0007669"/>
    <property type="project" value="TreeGrafter"/>
</dbReference>
<dbReference type="InterPro" id="IPR025986">
    <property type="entry name" value="RPAP3-like_C"/>
</dbReference>
<evidence type="ECO:0000256" key="6">
    <source>
        <dbReference type="SAM" id="MobiDB-lite"/>
    </source>
</evidence>
<dbReference type="Pfam" id="PF13877">
    <property type="entry name" value="RPAP3_C"/>
    <property type="match status" value="1"/>
</dbReference>
<feature type="repeat" description="TPR" evidence="5">
    <location>
        <begin position="106"/>
        <end position="139"/>
    </location>
</feature>
<dbReference type="SMART" id="SM00028">
    <property type="entry name" value="TPR"/>
    <property type="match status" value="3"/>
</dbReference>
<dbReference type="InterPro" id="IPR051966">
    <property type="entry name" value="RPAP3"/>
</dbReference>
<comment type="similarity">
    <text evidence="3">Belongs to the RPAP3 family.</text>
</comment>
<dbReference type="PANTHER" id="PTHR46423">
    <property type="entry name" value="RNA POLYMERASE II-ASSOCIATED PROTEIN 3"/>
    <property type="match status" value="1"/>
</dbReference>
<dbReference type="AlphaFoldDB" id="V5HT99"/>
<dbReference type="Pfam" id="PF13414">
    <property type="entry name" value="TPR_11"/>
    <property type="match status" value="1"/>
</dbReference>
<dbReference type="PANTHER" id="PTHR46423:SF1">
    <property type="entry name" value="RNA POLYMERASE II-ASSOCIATED PROTEIN 3"/>
    <property type="match status" value="1"/>
</dbReference>
<evidence type="ECO:0000259" key="7">
    <source>
        <dbReference type="Pfam" id="PF13877"/>
    </source>
</evidence>
<accession>V5HT99</accession>
<feature type="region of interest" description="Disordered" evidence="6">
    <location>
        <begin position="280"/>
        <end position="309"/>
    </location>
</feature>
<dbReference type="InterPro" id="IPR011990">
    <property type="entry name" value="TPR-like_helical_dom_sf"/>
</dbReference>
<evidence type="ECO:0000256" key="5">
    <source>
        <dbReference type="PROSITE-ProRule" id="PRU00339"/>
    </source>
</evidence>
<feature type="region of interest" description="Disordered" evidence="6">
    <location>
        <begin position="1"/>
        <end position="23"/>
    </location>
</feature>
<feature type="domain" description="RNA-polymerase II-associated protein 3-like C-terminal" evidence="7">
    <location>
        <begin position="310"/>
        <end position="395"/>
    </location>
</feature>
<dbReference type="EMBL" id="GANP01007065">
    <property type="protein sequence ID" value="JAB77403.1"/>
    <property type="molecule type" value="mRNA"/>
</dbReference>
<sequence>KKAAVSRHDDGVTEEGASQEYRDYVRNLRNVGTGASKWKDSELRSLKSKLQSPTEPTPVKRPASCEAAATAAEDGAEASEVAKEEDEESTSETDEELQEQWKCQRALLEKEKGNQLFKEGRYDEAIESYGIGIECDPRNPMLYANRAMAFLRKNMLGAAEEDCSRALAWDDGYVKAYHRRGLARDGLGKHQLAAEDFRRVLQLDPSNKEAAQRLRVLELKIKTGDAQKSEAPQQQEFTKTVSKPDTKVEKAAVATVVKVEPIFKPKCECSKRPLRRVPIRDVPSVDGDASTENADATSALPRAPDVPSPAQSAFQFYVDWKRLARFPDLRYRYLKQLDPTRLPFLFRQSMETELFSEMLVVLEEHFVRDDVDVGPILENVAKVGRFSTMVMLLGKRRPNSAPVLDRPHGVKEQDLRCRHIACSLQRALMQAPRKQLCYPDCSGIKESGAVSLALNEGLSSSVYRTLQHCTVHHVSFQ</sequence>
<dbReference type="Pfam" id="PF00515">
    <property type="entry name" value="TPR_1"/>
    <property type="match status" value="1"/>
</dbReference>
<reference evidence="8" key="1">
    <citation type="journal article" date="2015" name="Sci. Rep.">
        <title>Tissue- and time-dependent transcription in Ixodes ricinus salivary glands and midguts when blood feeding on the vertebrate host.</title>
        <authorList>
            <person name="Kotsyfakis M."/>
            <person name="Schwarz A."/>
            <person name="Erhart J."/>
            <person name="Ribeiro J.M."/>
        </authorList>
    </citation>
    <scope>NUCLEOTIDE SEQUENCE</scope>
    <source>
        <tissue evidence="8">Salivary gland and midgut</tissue>
    </source>
</reference>
<dbReference type="Gene3D" id="1.25.40.10">
    <property type="entry name" value="Tetratricopeptide repeat domain"/>
    <property type="match status" value="1"/>
</dbReference>
<proteinExistence type="evidence at transcript level"/>
<feature type="compositionally biased region" description="Basic and acidic residues" evidence="6">
    <location>
        <begin position="1"/>
        <end position="11"/>
    </location>
</feature>
<feature type="repeat" description="TPR" evidence="5">
    <location>
        <begin position="174"/>
        <end position="207"/>
    </location>
</feature>
<feature type="compositionally biased region" description="Low complexity" evidence="6">
    <location>
        <begin position="64"/>
        <end position="73"/>
    </location>
</feature>
<dbReference type="PROSITE" id="PS50005">
    <property type="entry name" value="TPR"/>
    <property type="match status" value="2"/>
</dbReference>
<evidence type="ECO:0000256" key="3">
    <source>
        <dbReference type="ARBA" id="ARBA00038275"/>
    </source>
</evidence>
<evidence type="ECO:0000256" key="1">
    <source>
        <dbReference type="ARBA" id="ARBA00022737"/>
    </source>
</evidence>
<dbReference type="SUPFAM" id="SSF48452">
    <property type="entry name" value="TPR-like"/>
    <property type="match status" value="1"/>
</dbReference>
<feature type="region of interest" description="Disordered" evidence="6">
    <location>
        <begin position="36"/>
        <end position="98"/>
    </location>
</feature>
<evidence type="ECO:0000256" key="2">
    <source>
        <dbReference type="ARBA" id="ARBA00022803"/>
    </source>
</evidence>
<evidence type="ECO:0000256" key="4">
    <source>
        <dbReference type="ARBA" id="ARBA00040133"/>
    </source>
</evidence>
<protein>
    <recommendedName>
        <fullName evidence="4">RNA polymerase II-associated protein 3</fullName>
    </recommendedName>
</protein>
<name>V5HT99_IXORI</name>
<organism evidence="8">
    <name type="scientific">Ixodes ricinus</name>
    <name type="common">Common tick</name>
    <name type="synonym">Acarus ricinus</name>
    <dbReference type="NCBI Taxonomy" id="34613"/>
    <lineage>
        <taxon>Eukaryota</taxon>
        <taxon>Metazoa</taxon>
        <taxon>Ecdysozoa</taxon>
        <taxon>Arthropoda</taxon>
        <taxon>Chelicerata</taxon>
        <taxon>Arachnida</taxon>
        <taxon>Acari</taxon>
        <taxon>Parasitiformes</taxon>
        <taxon>Ixodida</taxon>
        <taxon>Ixodoidea</taxon>
        <taxon>Ixodidae</taxon>
        <taxon>Ixodinae</taxon>
        <taxon>Ixodes</taxon>
    </lineage>
</organism>
<dbReference type="InterPro" id="IPR019734">
    <property type="entry name" value="TPR_rpt"/>
</dbReference>
<evidence type="ECO:0000313" key="8">
    <source>
        <dbReference type="EMBL" id="JAB77403.1"/>
    </source>
</evidence>
<keyword evidence="1" id="KW-0677">Repeat</keyword>
<feature type="non-terminal residue" evidence="8">
    <location>
        <position position="1"/>
    </location>
</feature>
<feature type="compositionally biased region" description="Acidic residues" evidence="6">
    <location>
        <begin position="83"/>
        <end position="98"/>
    </location>
</feature>